<sequence length="67" mass="7299">MHTQPSPEIPDMPGQPPEERPTTPAPEVPDMGRPTPQDAPGHPDHPESQRSMSMFGALPEPLSIRIP</sequence>
<name>A0ABT6BBP5_9GAMM</name>
<feature type="compositionally biased region" description="Pro residues" evidence="1">
    <location>
        <begin position="7"/>
        <end position="16"/>
    </location>
</feature>
<dbReference type="Proteomes" id="UP001528850">
    <property type="component" value="Unassembled WGS sequence"/>
</dbReference>
<gene>
    <name evidence="2" type="ORF">P3W24_11295</name>
</gene>
<protein>
    <submittedName>
        <fullName evidence="2">Uncharacterized protein</fullName>
    </submittedName>
</protein>
<reference evidence="2 3" key="1">
    <citation type="journal article" date="2024" name="Curr. Microbiol.">
        <title>Luteibacter sahnii sp. nov., A Novel Yellow-Colored Xanthomonadin Pigment Producing Probiotic Bacterium from Healthy Rice Seed Microbiome.</title>
        <authorList>
            <person name="Jaiswal G."/>
            <person name="Rana R."/>
            <person name="Nayak P.K."/>
            <person name="Chouhan R."/>
            <person name="Gandhi S.G."/>
            <person name="Patel H.K."/>
            <person name="Patil P.B."/>
        </authorList>
    </citation>
    <scope>NUCLEOTIDE SEQUENCE [LARGE SCALE GENOMIC DNA]</scope>
    <source>
        <strain evidence="2 3">PPL201</strain>
    </source>
</reference>
<dbReference type="EMBL" id="JARJJS010000002">
    <property type="protein sequence ID" value="MDF4025550.1"/>
    <property type="molecule type" value="Genomic_DNA"/>
</dbReference>
<evidence type="ECO:0000256" key="1">
    <source>
        <dbReference type="SAM" id="MobiDB-lite"/>
    </source>
</evidence>
<evidence type="ECO:0000313" key="2">
    <source>
        <dbReference type="EMBL" id="MDF4025550.1"/>
    </source>
</evidence>
<keyword evidence="3" id="KW-1185">Reference proteome</keyword>
<accession>A0ABT6BBP5</accession>
<feature type="region of interest" description="Disordered" evidence="1">
    <location>
        <begin position="1"/>
        <end position="67"/>
    </location>
</feature>
<organism evidence="2 3">
    <name type="scientific">Luteibacter sahnii</name>
    <dbReference type="NCBI Taxonomy" id="3021977"/>
    <lineage>
        <taxon>Bacteria</taxon>
        <taxon>Pseudomonadati</taxon>
        <taxon>Pseudomonadota</taxon>
        <taxon>Gammaproteobacteria</taxon>
        <taxon>Lysobacterales</taxon>
        <taxon>Rhodanobacteraceae</taxon>
        <taxon>Luteibacter</taxon>
    </lineage>
</organism>
<comment type="caution">
    <text evidence="2">The sequence shown here is derived from an EMBL/GenBank/DDBJ whole genome shotgun (WGS) entry which is preliminary data.</text>
</comment>
<proteinExistence type="predicted"/>
<evidence type="ECO:0000313" key="3">
    <source>
        <dbReference type="Proteomes" id="UP001528850"/>
    </source>
</evidence>